<keyword evidence="2" id="KW-0378">Hydrolase</keyword>
<dbReference type="InterPro" id="IPR001466">
    <property type="entry name" value="Beta-lactam-related"/>
</dbReference>
<dbReference type="OrthoDB" id="9799367at2"/>
<evidence type="ECO:0000259" key="1">
    <source>
        <dbReference type="Pfam" id="PF00144"/>
    </source>
</evidence>
<feature type="domain" description="Beta-lactamase-related" evidence="1">
    <location>
        <begin position="34"/>
        <end position="341"/>
    </location>
</feature>
<evidence type="ECO:0000313" key="2">
    <source>
        <dbReference type="EMBL" id="KTC85125.1"/>
    </source>
</evidence>
<dbReference type="PANTHER" id="PTHR46825:SF9">
    <property type="entry name" value="BETA-LACTAMASE-RELATED DOMAIN-CONTAINING PROTEIN"/>
    <property type="match status" value="1"/>
</dbReference>
<dbReference type="Pfam" id="PF00144">
    <property type="entry name" value="Beta-lactamase"/>
    <property type="match status" value="1"/>
</dbReference>
<evidence type="ECO:0000313" key="3">
    <source>
        <dbReference type="Proteomes" id="UP000054742"/>
    </source>
</evidence>
<dbReference type="AlphaFoldDB" id="A0A0W0SQ47"/>
<organism evidence="2 3">
    <name type="scientific">Legionella brunensis</name>
    <dbReference type="NCBI Taxonomy" id="29422"/>
    <lineage>
        <taxon>Bacteria</taxon>
        <taxon>Pseudomonadati</taxon>
        <taxon>Pseudomonadota</taxon>
        <taxon>Gammaproteobacteria</taxon>
        <taxon>Legionellales</taxon>
        <taxon>Legionellaceae</taxon>
        <taxon>Legionella</taxon>
    </lineage>
</organism>
<dbReference type="EC" id="3.4.16.4" evidence="2"/>
<keyword evidence="2" id="KW-0645">Protease</keyword>
<dbReference type="EMBL" id="LNXV01000007">
    <property type="protein sequence ID" value="KTC85125.1"/>
    <property type="molecule type" value="Genomic_DNA"/>
</dbReference>
<dbReference type="STRING" id="29422.Lbru_0921"/>
<comment type="caution">
    <text evidence="2">The sequence shown here is derived from an EMBL/GenBank/DDBJ whole genome shotgun (WGS) entry which is preliminary data.</text>
</comment>
<dbReference type="SUPFAM" id="SSF56601">
    <property type="entry name" value="beta-lactamase/transpeptidase-like"/>
    <property type="match status" value="1"/>
</dbReference>
<dbReference type="PATRIC" id="fig|29422.6.peg.967"/>
<accession>A0A0W0SQ47</accession>
<proteinExistence type="predicted"/>
<protein>
    <submittedName>
        <fullName evidence="2">Beta-lactamase</fullName>
        <ecNumber evidence="2">3.4.16.4</ecNumber>
    </submittedName>
</protein>
<dbReference type="PANTHER" id="PTHR46825">
    <property type="entry name" value="D-ALANYL-D-ALANINE-CARBOXYPEPTIDASE/ENDOPEPTIDASE AMPH"/>
    <property type="match status" value="1"/>
</dbReference>
<dbReference type="InterPro" id="IPR012338">
    <property type="entry name" value="Beta-lactam/transpept-like"/>
</dbReference>
<sequence length="360" mass="40269">MNKKGFYLIFISCFQLFSWQWLHSATAPTVEQEIDNVITHSMQQYAIPGLAIAILKDGKPLLLKGYGYADIQLKQPVDSKTLFGIGSVSKVITAFALMTLVQEGKINLDDSVLKYIPQAPEQWQAVTIRELLSHTSGIPQHQGPHRPWGKLWLIMANEPVQFAPCTDVKYNNFGYILLGRVIENVSRQSLADYLKQTVFKPLGMADTGFPDVLFPQGLATGYRIKANMPVSSPNYKPWLQMWSSGGLVSSISDMAKWDAAMSSGKILAPSSYRQMWSPVFLKNGKPAGHGDWAWSLGWQVSYVADELVAMKNGAIRGYSSWIVRHIDKNLSIIILANTNKVPLKRIAKQVFKQIIPIKNE</sequence>
<dbReference type="GO" id="GO:0009002">
    <property type="term" value="F:serine-type D-Ala-D-Ala carboxypeptidase activity"/>
    <property type="evidence" value="ECO:0007669"/>
    <property type="project" value="UniProtKB-EC"/>
</dbReference>
<name>A0A0W0SQ47_9GAMM</name>
<reference evidence="2 3" key="1">
    <citation type="submission" date="2015-11" db="EMBL/GenBank/DDBJ databases">
        <title>Genomic analysis of 38 Legionella species identifies large and diverse effector repertoires.</title>
        <authorList>
            <person name="Burstein D."/>
            <person name="Amaro F."/>
            <person name="Zusman T."/>
            <person name="Lifshitz Z."/>
            <person name="Cohen O."/>
            <person name="Gilbert J.A."/>
            <person name="Pupko T."/>
            <person name="Shuman H.A."/>
            <person name="Segal G."/>
        </authorList>
    </citation>
    <scope>NUCLEOTIDE SEQUENCE [LARGE SCALE GENOMIC DNA]</scope>
    <source>
        <strain evidence="2 3">ATCC 43878</strain>
    </source>
</reference>
<dbReference type="Gene3D" id="3.40.710.10">
    <property type="entry name" value="DD-peptidase/beta-lactamase superfamily"/>
    <property type="match status" value="1"/>
</dbReference>
<keyword evidence="2" id="KW-0121">Carboxypeptidase</keyword>
<dbReference type="InterPro" id="IPR050491">
    <property type="entry name" value="AmpC-like"/>
</dbReference>
<keyword evidence="3" id="KW-1185">Reference proteome</keyword>
<gene>
    <name evidence="2" type="ORF">Lbru_0921</name>
</gene>
<dbReference type="Proteomes" id="UP000054742">
    <property type="component" value="Unassembled WGS sequence"/>
</dbReference>
<dbReference type="RefSeq" id="WP_058441019.1">
    <property type="nucleotide sequence ID" value="NZ_CAAAHU010000009.1"/>
</dbReference>